<dbReference type="EMBL" id="QJKJ01010520">
    <property type="protein sequence ID" value="RDX73458.1"/>
    <property type="molecule type" value="Genomic_DNA"/>
</dbReference>
<dbReference type="CDD" id="cd01647">
    <property type="entry name" value="RT_LTR"/>
    <property type="match status" value="1"/>
</dbReference>
<protein>
    <submittedName>
        <fullName evidence="2">Retrovirus-related Pol polyprotein from transposon 17.6</fullName>
    </submittedName>
</protein>
<evidence type="ECO:0000313" key="3">
    <source>
        <dbReference type="Proteomes" id="UP000257109"/>
    </source>
</evidence>
<dbReference type="InterPro" id="IPR053134">
    <property type="entry name" value="RNA-dir_DNA_polymerase"/>
</dbReference>
<accession>A0A371F577</accession>
<dbReference type="Gene3D" id="1.10.340.70">
    <property type="match status" value="1"/>
</dbReference>
<dbReference type="Pfam" id="PF00078">
    <property type="entry name" value="RVT_1"/>
    <property type="match status" value="1"/>
</dbReference>
<gene>
    <name evidence="2" type="primary">pol</name>
    <name evidence="2" type="ORF">CR513_46936</name>
</gene>
<dbReference type="SUPFAM" id="SSF56672">
    <property type="entry name" value="DNA/RNA polymerases"/>
    <property type="match status" value="1"/>
</dbReference>
<dbReference type="Proteomes" id="UP000257109">
    <property type="component" value="Unassembled WGS sequence"/>
</dbReference>
<organism evidence="2 3">
    <name type="scientific">Mucuna pruriens</name>
    <name type="common">Velvet bean</name>
    <name type="synonym">Dolichos pruriens</name>
    <dbReference type="NCBI Taxonomy" id="157652"/>
    <lineage>
        <taxon>Eukaryota</taxon>
        <taxon>Viridiplantae</taxon>
        <taxon>Streptophyta</taxon>
        <taxon>Embryophyta</taxon>
        <taxon>Tracheophyta</taxon>
        <taxon>Spermatophyta</taxon>
        <taxon>Magnoliopsida</taxon>
        <taxon>eudicotyledons</taxon>
        <taxon>Gunneridae</taxon>
        <taxon>Pentapetalae</taxon>
        <taxon>rosids</taxon>
        <taxon>fabids</taxon>
        <taxon>Fabales</taxon>
        <taxon>Fabaceae</taxon>
        <taxon>Papilionoideae</taxon>
        <taxon>50 kb inversion clade</taxon>
        <taxon>NPAAA clade</taxon>
        <taxon>indigoferoid/millettioid clade</taxon>
        <taxon>Phaseoleae</taxon>
        <taxon>Mucuna</taxon>
    </lineage>
</organism>
<feature type="non-terminal residue" evidence="2">
    <location>
        <position position="1"/>
    </location>
</feature>
<evidence type="ECO:0000259" key="1">
    <source>
        <dbReference type="Pfam" id="PF00078"/>
    </source>
</evidence>
<dbReference type="OrthoDB" id="1002013at2759"/>
<dbReference type="Gene3D" id="3.10.10.10">
    <property type="entry name" value="HIV Type 1 Reverse Transcriptase, subunit A, domain 1"/>
    <property type="match status" value="1"/>
</dbReference>
<dbReference type="InterPro" id="IPR043128">
    <property type="entry name" value="Rev_trsase/Diguanyl_cyclase"/>
</dbReference>
<dbReference type="Gene3D" id="3.30.70.270">
    <property type="match status" value="1"/>
</dbReference>
<proteinExistence type="predicted"/>
<comment type="caution">
    <text evidence="2">The sequence shown here is derived from an EMBL/GenBank/DDBJ whole genome shotgun (WGS) entry which is preliminary data.</text>
</comment>
<name>A0A371F577_MUCPR</name>
<dbReference type="InterPro" id="IPR043502">
    <property type="entry name" value="DNA/RNA_pol_sf"/>
</dbReference>
<dbReference type="InterPro" id="IPR000477">
    <property type="entry name" value="RT_dom"/>
</dbReference>
<dbReference type="PANTHER" id="PTHR24559">
    <property type="entry name" value="TRANSPOSON TY3-I GAG-POL POLYPROTEIN"/>
    <property type="match status" value="1"/>
</dbReference>
<feature type="domain" description="Reverse transcriptase" evidence="1">
    <location>
        <begin position="22"/>
        <end position="129"/>
    </location>
</feature>
<sequence length="209" mass="24727">MIRYRHPISCLDNLLDELHGTGYHQIRMKKGDEWKIALKTKLGLYEWLVMPYGLANAPSTFMRLMNHVCRSLIGKCVVVYFDDMLVYSNYLDYHILHVKSVLLLLREKCWYASLEKCTFYTLKVVFLTFEQIKGLYLKDEFFFGQIYELCTLGANGGFYMHEEFLFKDKKLCVSKSSIRELLVKEAHEGGLIGHYEEHKTYRTLCEHFF</sequence>
<dbReference type="PANTHER" id="PTHR24559:SF437">
    <property type="entry name" value="RNA-DIRECTED DNA POLYMERASE HOMOLOG"/>
    <property type="match status" value="1"/>
</dbReference>
<reference evidence="2" key="1">
    <citation type="submission" date="2018-05" db="EMBL/GenBank/DDBJ databases">
        <title>Draft genome of Mucuna pruriens seed.</title>
        <authorList>
            <person name="Nnadi N.E."/>
            <person name="Vos R."/>
            <person name="Hasami M.H."/>
            <person name="Devisetty U.K."/>
            <person name="Aguiy J.C."/>
        </authorList>
    </citation>
    <scope>NUCLEOTIDE SEQUENCE [LARGE SCALE GENOMIC DNA]</scope>
    <source>
        <strain evidence="2">JCA_2017</strain>
    </source>
</reference>
<evidence type="ECO:0000313" key="2">
    <source>
        <dbReference type="EMBL" id="RDX73458.1"/>
    </source>
</evidence>
<dbReference type="AlphaFoldDB" id="A0A371F577"/>
<keyword evidence="3" id="KW-1185">Reference proteome</keyword>